<dbReference type="InterPro" id="IPR000089">
    <property type="entry name" value="Biotin_lipoyl"/>
</dbReference>
<dbReference type="SUPFAM" id="SSF51246">
    <property type="entry name" value="Rudiment single hybrid motif"/>
    <property type="match status" value="1"/>
</dbReference>
<dbReference type="InterPro" id="IPR005479">
    <property type="entry name" value="CPAse_ATP-bd"/>
</dbReference>
<accession>A0A7Y3SXJ0</accession>
<organism evidence="20 21">
    <name type="scientific">Clostridium estertheticum</name>
    <dbReference type="NCBI Taxonomy" id="238834"/>
    <lineage>
        <taxon>Bacteria</taxon>
        <taxon>Bacillati</taxon>
        <taxon>Bacillota</taxon>
        <taxon>Clostridia</taxon>
        <taxon>Eubacteriales</taxon>
        <taxon>Clostridiaceae</taxon>
        <taxon>Clostridium</taxon>
    </lineage>
</organism>
<dbReference type="InterPro" id="IPR013785">
    <property type="entry name" value="Aldolase_TIM"/>
</dbReference>
<dbReference type="SUPFAM" id="SSF51569">
    <property type="entry name" value="Aldolase"/>
    <property type="match status" value="1"/>
</dbReference>
<dbReference type="InterPro" id="IPR005482">
    <property type="entry name" value="Biotin_COase_C"/>
</dbReference>
<dbReference type="GO" id="GO:0005524">
    <property type="term" value="F:ATP binding"/>
    <property type="evidence" value="ECO:0007669"/>
    <property type="project" value="UniProtKB-UniRule"/>
</dbReference>
<dbReference type="AlphaFoldDB" id="A0A7Y3SXJ0"/>
<dbReference type="Pfam" id="PF00289">
    <property type="entry name" value="Biotin_carb_N"/>
    <property type="match status" value="1"/>
</dbReference>
<dbReference type="PROSITE" id="PS00867">
    <property type="entry name" value="CPSASE_2"/>
    <property type="match status" value="1"/>
</dbReference>
<comment type="caution">
    <text evidence="20">The sequence shown here is derived from an EMBL/GenBank/DDBJ whole genome shotgun (WGS) entry which is preliminary data.</text>
</comment>
<dbReference type="PIRSF" id="PIRSF001594">
    <property type="entry name" value="Pyruv_carbox"/>
    <property type="match status" value="1"/>
</dbReference>
<dbReference type="InterPro" id="IPR016185">
    <property type="entry name" value="PreATP-grasp_dom_sf"/>
</dbReference>
<dbReference type="SUPFAM" id="SSF52440">
    <property type="entry name" value="PreATP-grasp domain"/>
    <property type="match status" value="1"/>
</dbReference>
<dbReference type="Proteomes" id="UP000531659">
    <property type="component" value="Unassembled WGS sequence"/>
</dbReference>
<feature type="binding site" evidence="14">
    <location>
        <position position="537"/>
    </location>
    <ligand>
        <name>Mn(2+)</name>
        <dbReference type="ChEBI" id="CHEBI:29035"/>
    </ligand>
</feature>
<dbReference type="Pfam" id="PF02436">
    <property type="entry name" value="PYC_OADA"/>
    <property type="match status" value="1"/>
</dbReference>
<dbReference type="InterPro" id="IPR003379">
    <property type="entry name" value="Carboxylase_cons_dom"/>
</dbReference>
<dbReference type="InterPro" id="IPR011761">
    <property type="entry name" value="ATP-grasp"/>
</dbReference>
<dbReference type="SMART" id="SM00878">
    <property type="entry name" value="Biotin_carb_C"/>
    <property type="match status" value="1"/>
</dbReference>
<evidence type="ECO:0000256" key="2">
    <source>
        <dbReference type="ARBA" id="ARBA00004742"/>
    </source>
</evidence>
<comment type="function">
    <text evidence="11">Catalyzes a 2-step reaction, involving the ATP-dependent carboxylation of the covalently attached biotin in the first step and the transfer of the carboxyl group to pyruvate in the second.</text>
</comment>
<dbReference type="GeneID" id="83592824"/>
<evidence type="ECO:0000256" key="6">
    <source>
        <dbReference type="ARBA" id="ARBA00022723"/>
    </source>
</evidence>
<reference evidence="20 21" key="1">
    <citation type="submission" date="2020-05" db="EMBL/GenBank/DDBJ databases">
        <title>Complete genome of Clostridium estertheticum subspecies estertheticum, isolated from Vacuum packed lamb meat from New Zealand imported to Switzerland.</title>
        <authorList>
            <person name="Wambui J."/>
            <person name="Stevens M.J.A."/>
            <person name="Stephan R."/>
        </authorList>
    </citation>
    <scope>NUCLEOTIDE SEQUENCE [LARGE SCALE GENOMIC DNA]</scope>
    <source>
        <strain evidence="20 21">CEST001</strain>
    </source>
</reference>
<sequence>MRKFKRVLVANRGEIAIRIFRACNELGIRTVAIYSNEDKYSLFKTKADEAYLIGKNRSPVEAYLNIEEIISIALKKGVDAIHPGYGFLSENPEFAIKCAKAGIEFIGPTAEMMDSLGDKIKSKIVANAVGVPTIPGDKKEVDTVYEAKELAEKCGYPVMLKAVAGGGGRGMRIVRDASELESSYISAKSEAKKAFGIDHLYVEKYLEKSKHIEVQVLGDKFGNIVHLHERDCSIQRRHQKVVEYTPAFSISQEKRDEICNDALKIAKSVNYRSAGTLEFLVDTKGNHYFIEMNPRVQVEHTVTEMVTGIDIVQSQILIAEDYALNSPEIGIKSQDDVKVNGFSIQCRITTEDPSNNFAPDTGKIEEYRTGSGFGIRLDGGNGFAGAIISPYYDSLLVKNISWSRTFKDAIKKSIRAVEETRITGVKTNIGFLINVLNHPTFLKGECNTNFIEENPELISITPQADEESRVLKFIGEKMVNENNGIKKLYDVPVVPKIIMPNELSGTKQILDLQGTEGLLKWIKGQNKLLLTDTTMRDAQQSLMATRVRTKDMLKIATATSVYGTDLFSLEMWGGATFDVAYRYLNESPWERLTQLRKKIPNVLFQMLIRGANAVGYKNYPDNIVREFIKESASSGVDVFRIFDSLNWLKGMETSIDEVLKSGKVAEACICYTGDILNDKKNKYNLDYYIKHAKEIEKTGAHILGIKDMSALLKPHAAFKLINALKQEVGMPIHLHTHDTTGNGVATVLMAAQAGVDIVDTAFNSMSGLTSQPALNSVVAALKNTDRDTGIDLKGIQGISDYWDAVRPVYDQFKSDLNSGSAEIYRYEIPGGQYSNLKPQVESFGLGHKFNEIKETYKVVNDMVGDIVKVTPSSKMVGDFAIFMVQNDLTPENIYEKAIKMSFPDSVVSYFKGMMGQPMGGFPEKLQKLVLKGEEPITGRPGELLPDEDFDMVEKHLIEKFNITPTKKDILSYSLYPDVFDNYIKYIQEYGDLSRIGSDIFFHGLYEGETCEAEIADGKTHMIKLLHISKLDLEGNKVLVFEVDGNRREIKIKDKNNKAVLNYQMSQMADPSNPLEVGSPIPGTVISILVAEGDTVTENQQLMVVEAMKMETRVIASKAGVVELINVKEGQQVKAGELLINLK</sequence>
<dbReference type="InterPro" id="IPR011764">
    <property type="entry name" value="Biotin_carboxylation_dom"/>
</dbReference>
<evidence type="ECO:0000256" key="8">
    <source>
        <dbReference type="ARBA" id="ARBA00022840"/>
    </source>
</evidence>
<dbReference type="Pfam" id="PF00682">
    <property type="entry name" value="HMGL-like"/>
    <property type="match status" value="1"/>
</dbReference>
<dbReference type="FunFam" id="3.30.1490.20:FF:000018">
    <property type="entry name" value="Biotin carboxylase"/>
    <property type="match status" value="1"/>
</dbReference>
<dbReference type="GO" id="GO:0006094">
    <property type="term" value="P:gluconeogenesis"/>
    <property type="evidence" value="ECO:0007669"/>
    <property type="project" value="UniProtKB-UniPathway"/>
</dbReference>
<feature type="modified residue" description="N6-biotinyllysine" evidence="15">
    <location>
        <position position="1108"/>
    </location>
</feature>
<feature type="domain" description="Pyruvate carboxyltransferase" evidence="19">
    <location>
        <begin position="528"/>
        <end position="796"/>
    </location>
</feature>
<dbReference type="GO" id="GO:0046872">
    <property type="term" value="F:metal ion binding"/>
    <property type="evidence" value="ECO:0007669"/>
    <property type="project" value="UniProtKB-KW"/>
</dbReference>
<protein>
    <recommendedName>
        <fullName evidence="3 11">Pyruvate carboxylase</fullName>
        <ecNumber evidence="3 11">6.4.1.1</ecNumber>
    </recommendedName>
</protein>
<dbReference type="InterPro" id="IPR055268">
    <property type="entry name" value="PCB-like"/>
</dbReference>
<feature type="binding site" evidence="13">
    <location>
        <position position="609"/>
    </location>
    <ligand>
        <name>substrate</name>
    </ligand>
</feature>
<feature type="binding site" evidence="13">
    <location>
        <position position="238"/>
    </location>
    <ligand>
        <name>ATP</name>
        <dbReference type="ChEBI" id="CHEBI:30616"/>
    </ligand>
</feature>
<dbReference type="PROSITE" id="PS50991">
    <property type="entry name" value="PYR_CT"/>
    <property type="match status" value="1"/>
</dbReference>
<dbReference type="RefSeq" id="WP_171297879.1">
    <property type="nucleotide sequence ID" value="NZ_CP077615.1"/>
</dbReference>
<dbReference type="NCBIfam" id="NF009554">
    <property type="entry name" value="PRK12999.1"/>
    <property type="match status" value="1"/>
</dbReference>
<keyword evidence="4" id="KW-0312">Gluconeogenesis</keyword>
<keyword evidence="6 14" id="KW-0479">Metal-binding</keyword>
<dbReference type="InterPro" id="IPR011053">
    <property type="entry name" value="Single_hybrid_motif"/>
</dbReference>
<dbReference type="PROSITE" id="PS50979">
    <property type="entry name" value="BC"/>
    <property type="match status" value="1"/>
</dbReference>
<proteinExistence type="predicted"/>
<dbReference type="GO" id="GO:0004736">
    <property type="term" value="F:pyruvate carboxylase activity"/>
    <property type="evidence" value="ECO:0007669"/>
    <property type="project" value="UniProtKB-EC"/>
</dbReference>
<feature type="binding site" evidence="13">
    <location>
        <position position="203"/>
    </location>
    <ligand>
        <name>ATP</name>
        <dbReference type="ChEBI" id="CHEBI:30616"/>
    </ligand>
</feature>
<evidence type="ECO:0000256" key="3">
    <source>
        <dbReference type="ARBA" id="ARBA00013057"/>
    </source>
</evidence>
<evidence type="ECO:0000259" key="19">
    <source>
        <dbReference type="PROSITE" id="PS50991"/>
    </source>
</evidence>
<dbReference type="InterPro" id="IPR005481">
    <property type="entry name" value="BC-like_N"/>
</dbReference>
<evidence type="ECO:0000259" key="17">
    <source>
        <dbReference type="PROSITE" id="PS50975"/>
    </source>
</evidence>
<dbReference type="Gene3D" id="3.20.20.70">
    <property type="entry name" value="Aldolase class I"/>
    <property type="match status" value="1"/>
</dbReference>
<feature type="domain" description="Biotin carboxylation" evidence="18">
    <location>
        <begin position="3"/>
        <end position="456"/>
    </location>
</feature>
<evidence type="ECO:0000256" key="5">
    <source>
        <dbReference type="ARBA" id="ARBA00022598"/>
    </source>
</evidence>
<keyword evidence="8 11" id="KW-0067">ATP-binding</keyword>
<evidence type="ECO:0000256" key="11">
    <source>
        <dbReference type="PIRNR" id="PIRNR001594"/>
    </source>
</evidence>
<dbReference type="InterPro" id="IPR000891">
    <property type="entry name" value="PYR_CT"/>
</dbReference>
<dbReference type="FunFam" id="2.40.50.100:FF:000003">
    <property type="entry name" value="Acetyl-CoA carboxylase biotin carboxyl carrier protein"/>
    <property type="match status" value="1"/>
</dbReference>
<dbReference type="SUPFAM" id="SSF56059">
    <property type="entry name" value="Glutathione synthetase ATP-binding domain-like"/>
    <property type="match status" value="1"/>
</dbReference>
<feature type="domain" description="ATP-grasp" evidence="17">
    <location>
        <begin position="123"/>
        <end position="320"/>
    </location>
</feature>
<name>A0A7Y3SXJ0_9CLOT</name>
<feature type="binding site" evidence="13">
    <location>
        <position position="119"/>
    </location>
    <ligand>
        <name>ATP</name>
        <dbReference type="ChEBI" id="CHEBI:30616"/>
    </ligand>
</feature>
<dbReference type="Pfam" id="PF02786">
    <property type="entry name" value="CPSase_L_D2"/>
    <property type="match status" value="1"/>
</dbReference>
<dbReference type="SUPFAM" id="SSF89000">
    <property type="entry name" value="post-HMGL domain-like"/>
    <property type="match status" value="1"/>
</dbReference>
<dbReference type="EMBL" id="JABEYB010000011">
    <property type="protein sequence ID" value="NNU77225.1"/>
    <property type="molecule type" value="Genomic_DNA"/>
</dbReference>
<dbReference type="InterPro" id="IPR011054">
    <property type="entry name" value="Rudment_hybrid_motif"/>
</dbReference>
<dbReference type="GO" id="GO:0005737">
    <property type="term" value="C:cytoplasm"/>
    <property type="evidence" value="ECO:0007669"/>
    <property type="project" value="TreeGrafter"/>
</dbReference>
<keyword evidence="5 11" id="KW-0436">Ligase</keyword>
<dbReference type="SUPFAM" id="SSF51230">
    <property type="entry name" value="Single hybrid motif"/>
    <property type="match status" value="1"/>
</dbReference>
<feature type="binding site" evidence="14">
    <location>
        <position position="735"/>
    </location>
    <ligand>
        <name>Mn(2+)</name>
        <dbReference type="ChEBI" id="CHEBI:29035"/>
    </ligand>
</feature>
<evidence type="ECO:0000256" key="1">
    <source>
        <dbReference type="ARBA" id="ARBA00001953"/>
    </source>
</evidence>
<dbReference type="UniPathway" id="UPA00138"/>
<dbReference type="PROSITE" id="PS50975">
    <property type="entry name" value="ATP_GRASP"/>
    <property type="match status" value="1"/>
</dbReference>
<evidence type="ECO:0000256" key="13">
    <source>
        <dbReference type="PIRSR" id="PIRSR001594-2"/>
    </source>
</evidence>
<dbReference type="PROSITE" id="PS50968">
    <property type="entry name" value="BIOTINYL_LIPOYL"/>
    <property type="match status" value="1"/>
</dbReference>
<comment type="catalytic activity">
    <reaction evidence="11">
        <text>hydrogencarbonate + pyruvate + ATP = oxaloacetate + ADP + phosphate + H(+)</text>
        <dbReference type="Rhea" id="RHEA:20844"/>
        <dbReference type="ChEBI" id="CHEBI:15361"/>
        <dbReference type="ChEBI" id="CHEBI:15378"/>
        <dbReference type="ChEBI" id="CHEBI:16452"/>
        <dbReference type="ChEBI" id="CHEBI:17544"/>
        <dbReference type="ChEBI" id="CHEBI:30616"/>
        <dbReference type="ChEBI" id="CHEBI:43474"/>
        <dbReference type="ChEBI" id="CHEBI:456216"/>
        <dbReference type="EC" id="6.4.1.1"/>
    </reaction>
</comment>
<dbReference type="FunFam" id="3.40.50.20:FF:000010">
    <property type="entry name" value="Propionyl-CoA carboxylase subunit alpha"/>
    <property type="match status" value="1"/>
</dbReference>
<feature type="modified residue" description="N6-carboxylysine" evidence="15">
    <location>
        <position position="706"/>
    </location>
</feature>
<dbReference type="PANTHER" id="PTHR43778">
    <property type="entry name" value="PYRUVATE CARBOXYLASE"/>
    <property type="match status" value="1"/>
</dbReference>
<evidence type="ECO:0000313" key="21">
    <source>
        <dbReference type="Proteomes" id="UP000531659"/>
    </source>
</evidence>
<keyword evidence="7 11" id="KW-0547">Nucleotide-binding</keyword>
<dbReference type="InterPro" id="IPR005930">
    <property type="entry name" value="Pyruv_COase"/>
</dbReference>
<evidence type="ECO:0000256" key="15">
    <source>
        <dbReference type="PIRSR" id="PIRSR001594-4"/>
    </source>
</evidence>
<feature type="domain" description="Lipoyl-binding" evidence="16">
    <location>
        <begin position="1064"/>
        <end position="1142"/>
    </location>
</feature>
<gene>
    <name evidence="20" type="ORF">HLQ16_14920</name>
</gene>
<feature type="active site" evidence="12">
    <location>
        <position position="295"/>
    </location>
</feature>
<dbReference type="Gene3D" id="3.30.470.20">
    <property type="entry name" value="ATP-grasp fold, B domain"/>
    <property type="match status" value="1"/>
</dbReference>
<evidence type="ECO:0000256" key="9">
    <source>
        <dbReference type="ARBA" id="ARBA00023267"/>
    </source>
</evidence>
<dbReference type="InterPro" id="IPR001882">
    <property type="entry name" value="Biotin_BS"/>
</dbReference>
<dbReference type="PROSITE" id="PS00188">
    <property type="entry name" value="BIOTIN"/>
    <property type="match status" value="1"/>
</dbReference>
<dbReference type="Pfam" id="PF00364">
    <property type="entry name" value="Biotin_lipoyl"/>
    <property type="match status" value="1"/>
</dbReference>
<dbReference type="Gene3D" id="2.40.50.100">
    <property type="match status" value="1"/>
</dbReference>
<feature type="binding site" evidence="14">
    <location>
        <position position="737"/>
    </location>
    <ligand>
        <name>Mn(2+)</name>
        <dbReference type="ChEBI" id="CHEBI:29035"/>
    </ligand>
</feature>
<evidence type="ECO:0000256" key="10">
    <source>
        <dbReference type="ARBA" id="ARBA00023268"/>
    </source>
</evidence>
<dbReference type="EC" id="6.4.1.1" evidence="3 11"/>
<dbReference type="NCBIfam" id="NF006761">
    <property type="entry name" value="PRK09282.1"/>
    <property type="match status" value="1"/>
</dbReference>
<dbReference type="NCBIfam" id="TIGR01235">
    <property type="entry name" value="pyruv_carbox"/>
    <property type="match status" value="1"/>
</dbReference>
<dbReference type="FunFam" id="3.30.470.20:FF:000012">
    <property type="entry name" value="Pyruvate carboxylase"/>
    <property type="match status" value="1"/>
</dbReference>
<evidence type="ECO:0000256" key="7">
    <source>
        <dbReference type="ARBA" id="ARBA00022741"/>
    </source>
</evidence>
<evidence type="ECO:0000313" key="20">
    <source>
        <dbReference type="EMBL" id="NNU77225.1"/>
    </source>
</evidence>
<dbReference type="FunFam" id="3.20.20.70:FF:000033">
    <property type="entry name" value="Pyruvate carboxylase"/>
    <property type="match status" value="1"/>
</dbReference>
<keyword evidence="9 11" id="KW-0092">Biotin</keyword>
<evidence type="ECO:0000259" key="18">
    <source>
        <dbReference type="PROSITE" id="PS50979"/>
    </source>
</evidence>
<evidence type="ECO:0000259" key="16">
    <source>
        <dbReference type="PROSITE" id="PS50968"/>
    </source>
</evidence>
<evidence type="ECO:0000256" key="14">
    <source>
        <dbReference type="PIRSR" id="PIRSR001594-3"/>
    </source>
</evidence>
<comment type="pathway">
    <text evidence="2">Carbohydrate biosynthesis; gluconeogenesis.</text>
</comment>
<evidence type="ECO:0000256" key="12">
    <source>
        <dbReference type="PIRSR" id="PIRSR001594-1"/>
    </source>
</evidence>
<dbReference type="Pfam" id="PF02785">
    <property type="entry name" value="Biotin_carb_C"/>
    <property type="match status" value="1"/>
</dbReference>
<dbReference type="CDD" id="cd06850">
    <property type="entry name" value="biotinyl_domain"/>
    <property type="match status" value="1"/>
</dbReference>
<keyword evidence="20" id="KW-0670">Pyruvate</keyword>
<comment type="cofactor">
    <cofactor evidence="1 11">
        <name>biotin</name>
        <dbReference type="ChEBI" id="CHEBI:57586"/>
    </cofactor>
</comment>
<evidence type="ECO:0000256" key="4">
    <source>
        <dbReference type="ARBA" id="ARBA00022432"/>
    </source>
</evidence>
<dbReference type="PANTHER" id="PTHR43778:SF2">
    <property type="entry name" value="PYRUVATE CARBOXYLASE, MITOCHONDRIAL"/>
    <property type="match status" value="1"/>
</dbReference>
<feature type="binding site" evidence="13">
    <location>
        <position position="870"/>
    </location>
    <ligand>
        <name>substrate</name>
    </ligand>
</feature>
<feature type="binding site" description="via carbamate group" evidence="14">
    <location>
        <position position="706"/>
    </location>
    <ligand>
        <name>Mn(2+)</name>
        <dbReference type="ChEBI" id="CHEBI:29035"/>
    </ligand>
</feature>
<dbReference type="CDD" id="cd07937">
    <property type="entry name" value="DRE_TIM_PC_TC_5S"/>
    <property type="match status" value="1"/>
</dbReference>
<keyword evidence="10" id="KW-0511">Multifunctional enzyme</keyword>